<accession>A0A8J3EY49</accession>
<keyword evidence="2" id="KW-1185">Reference proteome</keyword>
<dbReference type="SFLD" id="SFLDG01129">
    <property type="entry name" value="C1.5:_HAD__Beta-PGM__Phosphata"/>
    <property type="match status" value="1"/>
</dbReference>
<organism evidence="1 2">
    <name type="scientific">Egicoccus halophilus</name>
    <dbReference type="NCBI Taxonomy" id="1670830"/>
    <lineage>
        <taxon>Bacteria</taxon>
        <taxon>Bacillati</taxon>
        <taxon>Actinomycetota</taxon>
        <taxon>Nitriliruptoria</taxon>
        <taxon>Egicoccales</taxon>
        <taxon>Egicoccaceae</taxon>
        <taxon>Egicoccus</taxon>
    </lineage>
</organism>
<protein>
    <submittedName>
        <fullName evidence="1">Hydrolase</fullName>
    </submittedName>
</protein>
<proteinExistence type="predicted"/>
<comment type="caution">
    <text evidence="1">The sequence shown here is derived from an EMBL/GenBank/DDBJ whole genome shotgun (WGS) entry which is preliminary data.</text>
</comment>
<evidence type="ECO:0000313" key="1">
    <source>
        <dbReference type="EMBL" id="GGI07155.1"/>
    </source>
</evidence>
<dbReference type="Pfam" id="PF00702">
    <property type="entry name" value="Hydrolase"/>
    <property type="match status" value="1"/>
</dbReference>
<dbReference type="GO" id="GO:0016787">
    <property type="term" value="F:hydrolase activity"/>
    <property type="evidence" value="ECO:0007669"/>
    <property type="project" value="UniProtKB-KW"/>
</dbReference>
<name>A0A8J3EY49_9ACTN</name>
<dbReference type="InterPro" id="IPR023198">
    <property type="entry name" value="PGP-like_dom2"/>
</dbReference>
<dbReference type="PANTHER" id="PTHR18901:SF38">
    <property type="entry name" value="PSEUDOURIDINE-5'-PHOSPHATASE"/>
    <property type="match status" value="1"/>
</dbReference>
<dbReference type="SFLD" id="SFLDG01135">
    <property type="entry name" value="C1.5.6:_HAD__Beta-PGM__Phospha"/>
    <property type="match status" value="1"/>
</dbReference>
<dbReference type="PRINTS" id="PR00413">
    <property type="entry name" value="HADHALOGNASE"/>
</dbReference>
<dbReference type="SUPFAM" id="SSF56784">
    <property type="entry name" value="HAD-like"/>
    <property type="match status" value="1"/>
</dbReference>
<keyword evidence="1" id="KW-0378">Hydrolase</keyword>
<dbReference type="CDD" id="cd07505">
    <property type="entry name" value="HAD_BPGM-like"/>
    <property type="match status" value="1"/>
</dbReference>
<dbReference type="Gene3D" id="1.10.150.240">
    <property type="entry name" value="Putative phosphatase, domain 2"/>
    <property type="match status" value="1"/>
</dbReference>
<reference evidence="1" key="2">
    <citation type="submission" date="2020-09" db="EMBL/GenBank/DDBJ databases">
        <authorList>
            <person name="Sun Q."/>
            <person name="Zhou Y."/>
        </authorList>
    </citation>
    <scope>NUCLEOTIDE SEQUENCE</scope>
    <source>
        <strain evidence="1">CGMCC 1.14988</strain>
    </source>
</reference>
<dbReference type="Proteomes" id="UP000650511">
    <property type="component" value="Unassembled WGS sequence"/>
</dbReference>
<sequence>MTTSALPTAVVFDCDGTLADTERLAEQAWQLTLREHDYEPSPADFAAVIGRPFPWCWDYFAGRADLGEQAAFVERLRTRFERLFDEDLDLHPDTVATMRALAEAGVPLAMASSSSHRHVLAVLERGDLRELVSVVVGADDVPHHKPDPTPYVVAARDLGLPAERCTAVEDTGVGVAAGRAAGMFTVAVLRPGIERATLAEADRVVDEVTVAALVPERQEVAS</sequence>
<dbReference type="EMBL" id="BMHA01000008">
    <property type="protein sequence ID" value="GGI07155.1"/>
    <property type="molecule type" value="Genomic_DNA"/>
</dbReference>
<dbReference type="OrthoDB" id="9797743at2"/>
<dbReference type="Gene3D" id="3.40.50.1000">
    <property type="entry name" value="HAD superfamily/HAD-like"/>
    <property type="match status" value="1"/>
</dbReference>
<dbReference type="RefSeq" id="WP_130649999.1">
    <property type="nucleotide sequence ID" value="NZ_BMHA01000008.1"/>
</dbReference>
<dbReference type="InterPro" id="IPR036412">
    <property type="entry name" value="HAD-like_sf"/>
</dbReference>
<evidence type="ECO:0000313" key="2">
    <source>
        <dbReference type="Proteomes" id="UP000650511"/>
    </source>
</evidence>
<dbReference type="NCBIfam" id="TIGR01509">
    <property type="entry name" value="HAD-SF-IA-v3"/>
    <property type="match status" value="1"/>
</dbReference>
<gene>
    <name evidence="1" type="ORF">GCM10011354_22670</name>
</gene>
<dbReference type="PANTHER" id="PTHR18901">
    <property type="entry name" value="2-DEOXYGLUCOSE-6-PHOSPHATE PHOSPHATASE 2"/>
    <property type="match status" value="1"/>
</dbReference>
<dbReference type="InterPro" id="IPR006439">
    <property type="entry name" value="HAD-SF_hydro_IA"/>
</dbReference>
<dbReference type="SFLD" id="SFLDS00003">
    <property type="entry name" value="Haloacid_Dehalogenase"/>
    <property type="match status" value="1"/>
</dbReference>
<reference evidence="1" key="1">
    <citation type="journal article" date="2014" name="Int. J. Syst. Evol. Microbiol.">
        <title>Complete genome sequence of Corynebacterium casei LMG S-19264T (=DSM 44701T), isolated from a smear-ripened cheese.</title>
        <authorList>
            <consortium name="US DOE Joint Genome Institute (JGI-PGF)"/>
            <person name="Walter F."/>
            <person name="Albersmeier A."/>
            <person name="Kalinowski J."/>
            <person name="Ruckert C."/>
        </authorList>
    </citation>
    <scope>NUCLEOTIDE SEQUENCE</scope>
    <source>
        <strain evidence="1">CGMCC 1.14988</strain>
    </source>
</reference>
<dbReference type="AlphaFoldDB" id="A0A8J3EY49"/>
<dbReference type="InterPro" id="IPR023214">
    <property type="entry name" value="HAD_sf"/>
</dbReference>